<keyword evidence="2" id="KW-0813">Transport</keyword>
<dbReference type="InterPro" id="IPR050873">
    <property type="entry name" value="V-ATPase_V0D/AC39_subunit"/>
</dbReference>
<gene>
    <name evidence="4" type="ORF">ENF18_00800</name>
</gene>
<dbReference type="InterPro" id="IPR035067">
    <property type="entry name" value="V-type_ATPase_csu/dsu"/>
</dbReference>
<evidence type="ECO:0008006" key="5">
    <source>
        <dbReference type="Google" id="ProtNLM"/>
    </source>
</evidence>
<organism evidence="4">
    <name type="scientific">candidate division WOR-3 bacterium</name>
    <dbReference type="NCBI Taxonomy" id="2052148"/>
    <lineage>
        <taxon>Bacteria</taxon>
        <taxon>Bacteria division WOR-3</taxon>
    </lineage>
</organism>
<sequence length="338" mass="39995">MLEILTKLPERFLENQEYAYAVGRVRALEVSLIDKQRFERLLKAGIEEMGRILVDTDYSHSLSELLNPSTFENALQNEKQRILTLIDTLIFEENVRKFLHLEFDYFNARVLLKGKIFDRDVSDFLVPLGNLNTDEMKQIFENEEYEKLPENLVKAIQDAISSYYNSKEPRMIDFTFDRAFIEHMNVSGYPPFLQDYYRLLTDLTNFRSLLRWKVMELDKSRFRDVLLPGGFIQEGMFLELIGEPVEQIPGVFSRWIYYPVFLEGTKYLNTNHSFIRYEAMVEKLLSTYIDKTRYLVFGVEPIIAYYLKKMKEIKNMRIILVGKFNGVEEEILAERLVV</sequence>
<evidence type="ECO:0000256" key="1">
    <source>
        <dbReference type="ARBA" id="ARBA00006709"/>
    </source>
</evidence>
<evidence type="ECO:0000313" key="4">
    <source>
        <dbReference type="EMBL" id="HDI82314.1"/>
    </source>
</evidence>
<name>A0A7C0ZC07_UNCW3</name>
<dbReference type="EMBL" id="DQWE01000033">
    <property type="protein sequence ID" value="HDI82314.1"/>
    <property type="molecule type" value="Genomic_DNA"/>
</dbReference>
<dbReference type="GO" id="GO:0046961">
    <property type="term" value="F:proton-transporting ATPase activity, rotational mechanism"/>
    <property type="evidence" value="ECO:0007669"/>
    <property type="project" value="InterPro"/>
</dbReference>
<dbReference type="PANTHER" id="PTHR38682">
    <property type="entry name" value="V-TYPE ATP SYNTHASE SUBUNIT C"/>
    <property type="match status" value="1"/>
</dbReference>
<evidence type="ECO:0000256" key="3">
    <source>
        <dbReference type="ARBA" id="ARBA00023065"/>
    </source>
</evidence>
<dbReference type="AlphaFoldDB" id="A0A7C0ZC07"/>
<dbReference type="Proteomes" id="UP000885847">
    <property type="component" value="Unassembled WGS sequence"/>
</dbReference>
<dbReference type="InterPro" id="IPR036079">
    <property type="entry name" value="ATPase_csu/dsu_sf"/>
</dbReference>
<comment type="similarity">
    <text evidence="1">Belongs to the V-ATPase V0D/AC39 subunit family.</text>
</comment>
<dbReference type="Pfam" id="PF01992">
    <property type="entry name" value="vATP-synt_AC39"/>
    <property type="match status" value="1"/>
</dbReference>
<proteinExistence type="inferred from homology"/>
<comment type="caution">
    <text evidence="4">The sequence shown here is derived from an EMBL/GenBank/DDBJ whole genome shotgun (WGS) entry which is preliminary data.</text>
</comment>
<keyword evidence="3" id="KW-0406">Ion transport</keyword>
<dbReference type="SUPFAM" id="SSF103486">
    <property type="entry name" value="V-type ATP synthase subunit C"/>
    <property type="match status" value="1"/>
</dbReference>
<dbReference type="PANTHER" id="PTHR38682:SF1">
    <property type="entry name" value="V-TYPE ATP SYNTHASE SUBUNIT C"/>
    <property type="match status" value="1"/>
</dbReference>
<reference evidence="4" key="1">
    <citation type="journal article" date="2020" name="mSystems">
        <title>Genome- and Community-Level Interaction Insights into Carbon Utilization and Element Cycling Functions of Hydrothermarchaeota in Hydrothermal Sediment.</title>
        <authorList>
            <person name="Zhou Z."/>
            <person name="Liu Y."/>
            <person name="Xu W."/>
            <person name="Pan J."/>
            <person name="Luo Z.H."/>
            <person name="Li M."/>
        </authorList>
    </citation>
    <scope>NUCLEOTIDE SEQUENCE [LARGE SCALE GENOMIC DNA]</scope>
    <source>
        <strain evidence="4">HyVt-102</strain>
    </source>
</reference>
<dbReference type="InterPro" id="IPR002843">
    <property type="entry name" value="ATPase_V0-cplx_csu/dsu"/>
</dbReference>
<accession>A0A7C0ZC07</accession>
<dbReference type="Gene3D" id="1.10.132.50">
    <property type="entry name" value="ATP synthase (C/AC39) subunit, domain 3"/>
    <property type="match status" value="1"/>
</dbReference>
<evidence type="ECO:0000256" key="2">
    <source>
        <dbReference type="ARBA" id="ARBA00022448"/>
    </source>
</evidence>
<dbReference type="InterPro" id="IPR044911">
    <property type="entry name" value="V-type_ATPase_csu/dsu_dom_3"/>
</dbReference>
<dbReference type="Gene3D" id="1.20.1690.10">
    <property type="entry name" value="V-type ATP synthase subunit C domain"/>
    <property type="match status" value="2"/>
</dbReference>
<protein>
    <recommendedName>
        <fullName evidence="5">V-type ATP synthase subunit C</fullName>
    </recommendedName>
</protein>